<protein>
    <submittedName>
        <fullName evidence="1">Uncharacterized protein</fullName>
    </submittedName>
</protein>
<comment type="caution">
    <text evidence="1">The sequence shown here is derived from an EMBL/GenBank/DDBJ whole genome shotgun (WGS) entry which is preliminary data.</text>
</comment>
<organism evidence="1 2">
    <name type="scientific">Algivirga pacifica</name>
    <dbReference type="NCBI Taxonomy" id="1162670"/>
    <lineage>
        <taxon>Bacteria</taxon>
        <taxon>Pseudomonadati</taxon>
        <taxon>Bacteroidota</taxon>
        <taxon>Cytophagia</taxon>
        <taxon>Cytophagales</taxon>
        <taxon>Flammeovirgaceae</taxon>
        <taxon>Algivirga</taxon>
    </lineage>
</organism>
<evidence type="ECO:0000313" key="1">
    <source>
        <dbReference type="EMBL" id="GAA4820954.1"/>
    </source>
</evidence>
<dbReference type="InterPro" id="IPR029044">
    <property type="entry name" value="Nucleotide-diphossugar_trans"/>
</dbReference>
<dbReference type="Gene3D" id="3.90.550.10">
    <property type="entry name" value="Spore Coat Polysaccharide Biosynthesis Protein SpsA, Chain A"/>
    <property type="match status" value="1"/>
</dbReference>
<reference evidence="2" key="1">
    <citation type="journal article" date="2019" name="Int. J. Syst. Evol. Microbiol.">
        <title>The Global Catalogue of Microorganisms (GCM) 10K type strain sequencing project: providing services to taxonomists for standard genome sequencing and annotation.</title>
        <authorList>
            <consortium name="The Broad Institute Genomics Platform"/>
            <consortium name="The Broad Institute Genome Sequencing Center for Infectious Disease"/>
            <person name="Wu L."/>
            <person name="Ma J."/>
        </authorList>
    </citation>
    <scope>NUCLEOTIDE SEQUENCE [LARGE SCALE GENOMIC DNA]</scope>
    <source>
        <strain evidence="2">JCM 18326</strain>
    </source>
</reference>
<keyword evidence="2" id="KW-1185">Reference proteome</keyword>
<evidence type="ECO:0000313" key="2">
    <source>
        <dbReference type="Proteomes" id="UP001500298"/>
    </source>
</evidence>
<sequence length="379" mass="43740">MHMKTTTLISKLKKPDNGRFGKNEFAIIGSTCYNNKRLAFELIEGLSEQYHIGYLGSESQPEDIYADINNDTYSALSHGAETEILDNSTHTKAIFRKAFSAHGLRLLMMEKDLVFVDGNYYRASQQILLLDQRHYSSLKQRLHKINNVKLIVLEEGTKEVPDFLKRHMENWDRIPICSITNTEGAVHVISKLIKENTPEIWGLIDHHAQDHHYIQSIRHCSQALKVYCKRRLVVKPEKERIFFNSSQFTFIPETFKNLGAMGKLLSAFRQNPDKAYWVLDTRYQRFDQEILQLLHEERDPANIATVFAHPKTGMPIPGACIWEPKAYPLLLTYLAQGIDNLSSILLNSQVKLLEIPDHNSLNDDLKQKETDDNFLLFNL</sequence>
<dbReference type="Proteomes" id="UP001500298">
    <property type="component" value="Unassembled WGS sequence"/>
</dbReference>
<accession>A0ABP9D068</accession>
<dbReference type="EMBL" id="BAABJX010000004">
    <property type="protein sequence ID" value="GAA4820954.1"/>
    <property type="molecule type" value="Genomic_DNA"/>
</dbReference>
<name>A0ABP9D068_9BACT</name>
<gene>
    <name evidence="1" type="ORF">GCM10023331_01620</name>
</gene>
<proteinExistence type="predicted"/>